<feature type="compositionally biased region" description="Basic and acidic residues" evidence="1">
    <location>
        <begin position="55"/>
        <end position="73"/>
    </location>
</feature>
<dbReference type="Proteomes" id="UP000035642">
    <property type="component" value="Unassembled WGS sequence"/>
</dbReference>
<dbReference type="WBParaSite" id="ACAC_0000682701-mRNA-1">
    <property type="protein sequence ID" value="ACAC_0000682701-mRNA-1"/>
    <property type="gene ID" value="ACAC_0000682701"/>
</dbReference>
<feature type="compositionally biased region" description="Acidic residues" evidence="1">
    <location>
        <begin position="9"/>
        <end position="18"/>
    </location>
</feature>
<evidence type="ECO:0000313" key="3">
    <source>
        <dbReference type="WBParaSite" id="ACAC_0000682701-mRNA-1"/>
    </source>
</evidence>
<feature type="region of interest" description="Disordered" evidence="1">
    <location>
        <begin position="1"/>
        <end position="85"/>
    </location>
</feature>
<evidence type="ECO:0000256" key="1">
    <source>
        <dbReference type="SAM" id="MobiDB-lite"/>
    </source>
</evidence>
<reference evidence="2" key="1">
    <citation type="submission" date="2012-09" db="EMBL/GenBank/DDBJ databases">
        <authorList>
            <person name="Martin A.A."/>
        </authorList>
    </citation>
    <scope>NUCLEOTIDE SEQUENCE</scope>
</reference>
<evidence type="ECO:0000313" key="2">
    <source>
        <dbReference type="Proteomes" id="UP000035642"/>
    </source>
</evidence>
<reference evidence="3" key="2">
    <citation type="submission" date="2017-02" db="UniProtKB">
        <authorList>
            <consortium name="WormBaseParasite"/>
        </authorList>
    </citation>
    <scope>IDENTIFICATION</scope>
</reference>
<sequence>MSTRLLNPDDADDSDSSDSTDSPARTRHRSATVSPSTRNLLRDHPRRRSDFNLYGEKEKNRRSMARNSREPSVGRRRLRKTNSEPNVEGMGVVCSMVRDAPQEANGCWFDSLPVLLEDTSLKLVLNQTISSEMDTSKTLILNYRVDHSSPVSVVVSCNHQEIDIIALSKLLNSIPKITTMPQDDSDFCGEDMLTEIEELRDAAKTIQSLQRVLKRPQHSSDRGVFSDADESSVAADSSLDGRVSGISTRLGHPRGVMQFLPSMGNDLFMPSTDTYRGRVSLSRKTSAPDAYMPLSVLSNSEQPLSPMAPRTRTMETLPKRKGSEHVRGENAGRRRGVVDELFGASLDEKRSESLAGMSRFSKLLRSFRSGQSSPEPQPTISWRPYDFSESAGEECRMEDSLLQADILLWKKRSRASLRKHYR</sequence>
<keyword evidence="2" id="KW-1185">Reference proteome</keyword>
<dbReference type="STRING" id="6313.A0A0K0D9L5"/>
<protein>
    <submittedName>
        <fullName evidence="3">Calcium/calmodulin-dependent 3',5'-cyclic nucleotide phosphodiesterase 1C</fullName>
    </submittedName>
</protein>
<proteinExistence type="predicted"/>
<dbReference type="AlphaFoldDB" id="A0A0K0D9L5"/>
<name>A0A0K0D9L5_ANGCA</name>
<feature type="region of interest" description="Disordered" evidence="1">
    <location>
        <begin position="211"/>
        <end position="231"/>
    </location>
</feature>
<organism evidence="2 3">
    <name type="scientific">Angiostrongylus cantonensis</name>
    <name type="common">Rat lungworm</name>
    <dbReference type="NCBI Taxonomy" id="6313"/>
    <lineage>
        <taxon>Eukaryota</taxon>
        <taxon>Metazoa</taxon>
        <taxon>Ecdysozoa</taxon>
        <taxon>Nematoda</taxon>
        <taxon>Chromadorea</taxon>
        <taxon>Rhabditida</taxon>
        <taxon>Rhabditina</taxon>
        <taxon>Rhabditomorpha</taxon>
        <taxon>Strongyloidea</taxon>
        <taxon>Metastrongylidae</taxon>
        <taxon>Angiostrongylus</taxon>
    </lineage>
</organism>
<accession>A0A0K0D9L5</accession>